<dbReference type="Pfam" id="PF07715">
    <property type="entry name" value="Plug"/>
    <property type="match status" value="1"/>
</dbReference>
<dbReference type="InterPro" id="IPR036942">
    <property type="entry name" value="Beta-barrel_TonB_sf"/>
</dbReference>
<feature type="domain" description="TonB-dependent receptor-like beta-barrel" evidence="12">
    <location>
        <begin position="298"/>
        <end position="739"/>
    </location>
</feature>
<evidence type="ECO:0000259" key="12">
    <source>
        <dbReference type="Pfam" id="PF00593"/>
    </source>
</evidence>
<keyword evidence="2 9" id="KW-0813">Transport</keyword>
<evidence type="ECO:0000256" key="4">
    <source>
        <dbReference type="ARBA" id="ARBA00022692"/>
    </source>
</evidence>
<evidence type="ECO:0000256" key="5">
    <source>
        <dbReference type="ARBA" id="ARBA00022729"/>
    </source>
</evidence>
<evidence type="ECO:0000256" key="11">
    <source>
        <dbReference type="SAM" id="SignalP"/>
    </source>
</evidence>
<evidence type="ECO:0000256" key="10">
    <source>
        <dbReference type="RuleBase" id="RU003357"/>
    </source>
</evidence>
<reference evidence="15" key="1">
    <citation type="journal article" date="2019" name="Int. J. Syst. Evol. Microbiol.">
        <title>The Global Catalogue of Microorganisms (GCM) 10K type strain sequencing project: providing services to taxonomists for standard genome sequencing and annotation.</title>
        <authorList>
            <consortium name="The Broad Institute Genomics Platform"/>
            <consortium name="The Broad Institute Genome Sequencing Center for Infectious Disease"/>
            <person name="Wu L."/>
            <person name="Ma J."/>
        </authorList>
    </citation>
    <scope>NUCLEOTIDE SEQUENCE [LARGE SCALE GENOMIC DNA]</scope>
    <source>
        <strain evidence="15">KCTC 42247</strain>
    </source>
</reference>
<dbReference type="InterPro" id="IPR008969">
    <property type="entry name" value="CarboxyPept-like_regulatory"/>
</dbReference>
<comment type="caution">
    <text evidence="14">The sequence shown here is derived from an EMBL/GenBank/DDBJ whole genome shotgun (WGS) entry which is preliminary data.</text>
</comment>
<evidence type="ECO:0000256" key="6">
    <source>
        <dbReference type="ARBA" id="ARBA00023077"/>
    </source>
</evidence>
<gene>
    <name evidence="14" type="ORF">ACFSQ6_02795</name>
</gene>
<evidence type="ECO:0000259" key="13">
    <source>
        <dbReference type="Pfam" id="PF07715"/>
    </source>
</evidence>
<evidence type="ECO:0000256" key="7">
    <source>
        <dbReference type="ARBA" id="ARBA00023136"/>
    </source>
</evidence>
<dbReference type="InterPro" id="IPR039426">
    <property type="entry name" value="TonB-dep_rcpt-like"/>
</dbReference>
<comment type="similarity">
    <text evidence="9 10">Belongs to the TonB-dependent receptor family.</text>
</comment>
<dbReference type="InterPro" id="IPR010917">
    <property type="entry name" value="TonB_rcpt_CS"/>
</dbReference>
<comment type="subcellular location">
    <subcellularLocation>
        <location evidence="1 9">Cell outer membrane</location>
        <topology evidence="1 9">Multi-pass membrane protein</topology>
    </subcellularLocation>
</comment>
<feature type="chain" id="PRO_5046715907" evidence="11">
    <location>
        <begin position="21"/>
        <end position="770"/>
    </location>
</feature>
<evidence type="ECO:0000313" key="14">
    <source>
        <dbReference type="EMBL" id="MFD2742313.1"/>
    </source>
</evidence>
<name>A0ABW5UAC5_9SPHI</name>
<dbReference type="EMBL" id="JBHUMB010000005">
    <property type="protein sequence ID" value="MFD2742313.1"/>
    <property type="molecule type" value="Genomic_DNA"/>
</dbReference>
<feature type="signal peptide" evidence="11">
    <location>
        <begin position="1"/>
        <end position="20"/>
    </location>
</feature>
<dbReference type="PROSITE" id="PS01156">
    <property type="entry name" value="TONB_DEPENDENT_REC_2"/>
    <property type="match status" value="1"/>
</dbReference>
<dbReference type="InterPro" id="IPR000531">
    <property type="entry name" value="Beta-barrel_TonB"/>
</dbReference>
<feature type="domain" description="TonB-dependent receptor plug" evidence="13">
    <location>
        <begin position="121"/>
        <end position="221"/>
    </location>
</feature>
<evidence type="ECO:0000256" key="2">
    <source>
        <dbReference type="ARBA" id="ARBA00022448"/>
    </source>
</evidence>
<dbReference type="InterPro" id="IPR012910">
    <property type="entry name" value="Plug_dom"/>
</dbReference>
<accession>A0ABW5UAC5</accession>
<dbReference type="Pfam" id="PF13715">
    <property type="entry name" value="CarbopepD_reg_2"/>
    <property type="match status" value="1"/>
</dbReference>
<dbReference type="PANTHER" id="PTHR30069">
    <property type="entry name" value="TONB-DEPENDENT OUTER MEMBRANE RECEPTOR"/>
    <property type="match status" value="1"/>
</dbReference>
<keyword evidence="15" id="KW-1185">Reference proteome</keyword>
<keyword evidence="3 9" id="KW-1134">Transmembrane beta strand</keyword>
<dbReference type="RefSeq" id="WP_380883687.1">
    <property type="nucleotide sequence ID" value="NZ_JBHUMB010000005.1"/>
</dbReference>
<keyword evidence="8 9" id="KW-0998">Cell outer membrane</keyword>
<proteinExistence type="inferred from homology"/>
<organism evidence="14 15">
    <name type="scientific">Sphingobacterium populi</name>
    <dbReference type="NCBI Taxonomy" id="1812824"/>
    <lineage>
        <taxon>Bacteria</taxon>
        <taxon>Pseudomonadati</taxon>
        <taxon>Bacteroidota</taxon>
        <taxon>Sphingobacteriia</taxon>
        <taxon>Sphingobacteriales</taxon>
        <taxon>Sphingobacteriaceae</taxon>
        <taxon>Sphingobacterium</taxon>
    </lineage>
</organism>
<dbReference type="InterPro" id="IPR037066">
    <property type="entry name" value="Plug_dom_sf"/>
</dbReference>
<keyword evidence="6 10" id="KW-0798">TonB box</keyword>
<evidence type="ECO:0000256" key="8">
    <source>
        <dbReference type="ARBA" id="ARBA00023237"/>
    </source>
</evidence>
<evidence type="ECO:0000256" key="9">
    <source>
        <dbReference type="PROSITE-ProRule" id="PRU01360"/>
    </source>
</evidence>
<dbReference type="Pfam" id="PF00593">
    <property type="entry name" value="TonB_dep_Rec_b-barrel"/>
    <property type="match status" value="1"/>
</dbReference>
<sequence length="770" mass="86998">MFRYLWMLALLLHFGLDANAQTSCLFTISGTAVDVEAKPLAGVAVRNATNSSITYTDRYGNFRLKKQCAGRQLLTFSLLGYDTQEKTLSLPTSESLHITMKISIVHVQDVTITGIQSEHITSSKHHLSADTRQELRAKPLAEMLSQIAGVTQLNTGSTISKPVINGLHSNRVLVLNHGVRQEGQQWGAEHAPEIDPFTADRLEVIKGAEGVRYGADALGGVVISAANPIDPSKITGRVDLLGQSNGRGGVGNVRLEGGITSLPNLAWRIQASTKKIGNLKTAEYILGNTGAQELNLSGLLQYQNGNHDLEFFYSHFGTNLGVFYGAHVSTLDDILANIERGRPSTTYNFTYDIESPRQRVDHDLSKIKWGYDLTGNTKIETQFAFQRNRRKEYDLRRVLSDDTPMADMNLMTQTLDIAIKSGHHRIGIAGMLQVNNNVPGTGTTPIIPNFENHNLGIYAITQQHWGKFHGEIGARYDYRYFDVAGFRYDYSSIDENGVVRQYLLTDNRHFHNWSGSAGLAYHASSAWTLKTNLGLAWRAPSANELYSDGLHHGSGTYEVGDPNLASERGYKWVNSISFKRERISITTDLYAQYIRDYIYAMPNPDSVRQTIRGTFPVFNYRQQDAFFYGVDLQLDWEFGAAWSYALKGALVRARDLDNNTYFPFIPADRITQSIKWQYGEKPEDYFRLAHVFVDRQHRFDPATDYTSPPPSYHLFNAYASRRFTIYKQDIQANLGIENLFNVLYRDYMDRMRYFSHQMGRNITLGFTFQF</sequence>
<dbReference type="Gene3D" id="2.170.130.10">
    <property type="entry name" value="TonB-dependent receptor, plug domain"/>
    <property type="match status" value="1"/>
</dbReference>
<keyword evidence="14" id="KW-0675">Receptor</keyword>
<dbReference type="SUPFAM" id="SSF56935">
    <property type="entry name" value="Porins"/>
    <property type="match status" value="1"/>
</dbReference>
<dbReference type="PANTHER" id="PTHR30069:SF40">
    <property type="entry name" value="TONB-DEPENDENT RECEPTOR NMB0964-RELATED"/>
    <property type="match status" value="1"/>
</dbReference>
<protein>
    <submittedName>
        <fullName evidence="14">TonB-dependent receptor</fullName>
    </submittedName>
</protein>
<dbReference type="PROSITE" id="PS52016">
    <property type="entry name" value="TONB_DEPENDENT_REC_3"/>
    <property type="match status" value="1"/>
</dbReference>
<keyword evidence="5 11" id="KW-0732">Signal</keyword>
<dbReference type="Gene3D" id="2.40.170.20">
    <property type="entry name" value="TonB-dependent receptor, beta-barrel domain"/>
    <property type="match status" value="1"/>
</dbReference>
<keyword evidence="4 9" id="KW-0812">Transmembrane</keyword>
<dbReference type="SUPFAM" id="SSF49464">
    <property type="entry name" value="Carboxypeptidase regulatory domain-like"/>
    <property type="match status" value="1"/>
</dbReference>
<evidence type="ECO:0000313" key="15">
    <source>
        <dbReference type="Proteomes" id="UP001597418"/>
    </source>
</evidence>
<evidence type="ECO:0000256" key="1">
    <source>
        <dbReference type="ARBA" id="ARBA00004571"/>
    </source>
</evidence>
<evidence type="ECO:0000256" key="3">
    <source>
        <dbReference type="ARBA" id="ARBA00022452"/>
    </source>
</evidence>
<keyword evidence="7 9" id="KW-0472">Membrane</keyword>
<dbReference type="Proteomes" id="UP001597418">
    <property type="component" value="Unassembled WGS sequence"/>
</dbReference>